<evidence type="ECO:0000313" key="2">
    <source>
        <dbReference type="EMBL" id="EPS29064.1"/>
    </source>
</evidence>
<evidence type="ECO:0000313" key="3">
    <source>
        <dbReference type="Proteomes" id="UP000019376"/>
    </source>
</evidence>
<gene>
    <name evidence="2" type="ORF">PDE_04011</name>
</gene>
<dbReference type="HOGENOM" id="CLU_1468677_0_0_1"/>
<accession>S7ZFK2</accession>
<dbReference type="EMBL" id="KB644411">
    <property type="protein sequence ID" value="EPS29064.1"/>
    <property type="molecule type" value="Genomic_DNA"/>
</dbReference>
<evidence type="ECO:0000256" key="1">
    <source>
        <dbReference type="SAM" id="MobiDB-lite"/>
    </source>
</evidence>
<organism evidence="2 3">
    <name type="scientific">Penicillium oxalicum (strain 114-2 / CGMCC 5302)</name>
    <name type="common">Penicillium decumbens</name>
    <dbReference type="NCBI Taxonomy" id="933388"/>
    <lineage>
        <taxon>Eukaryota</taxon>
        <taxon>Fungi</taxon>
        <taxon>Dikarya</taxon>
        <taxon>Ascomycota</taxon>
        <taxon>Pezizomycotina</taxon>
        <taxon>Eurotiomycetes</taxon>
        <taxon>Eurotiomycetidae</taxon>
        <taxon>Eurotiales</taxon>
        <taxon>Aspergillaceae</taxon>
        <taxon>Penicillium</taxon>
    </lineage>
</organism>
<feature type="compositionally biased region" description="Polar residues" evidence="1">
    <location>
        <begin position="154"/>
        <end position="170"/>
    </location>
</feature>
<reference evidence="2 3" key="1">
    <citation type="journal article" date="2013" name="PLoS ONE">
        <title>Genomic and secretomic analyses reveal unique features of the lignocellulolytic enzyme system of Penicillium decumbens.</title>
        <authorList>
            <person name="Liu G."/>
            <person name="Zhang L."/>
            <person name="Wei X."/>
            <person name="Zou G."/>
            <person name="Qin Y."/>
            <person name="Ma L."/>
            <person name="Li J."/>
            <person name="Zheng H."/>
            <person name="Wang S."/>
            <person name="Wang C."/>
            <person name="Xun L."/>
            <person name="Zhao G.-P."/>
            <person name="Zhou Z."/>
            <person name="Qu Y."/>
        </authorList>
    </citation>
    <scope>NUCLEOTIDE SEQUENCE [LARGE SCALE GENOMIC DNA]</scope>
    <source>
        <strain evidence="3">114-2 / CGMCC 5302</strain>
    </source>
</reference>
<protein>
    <submittedName>
        <fullName evidence="2">Uncharacterized protein</fullName>
    </submittedName>
</protein>
<keyword evidence="3" id="KW-1185">Reference proteome</keyword>
<feature type="region of interest" description="Disordered" evidence="1">
    <location>
        <begin position="30"/>
        <end position="184"/>
    </location>
</feature>
<dbReference type="AlphaFoldDB" id="S7ZFK2"/>
<sequence>MSERHRYRAIDRRSIKFAKSSNYYRLRYYKDDQERDRYNKRDYRLRDRNNRTDSPRKSENRYNDRRERNSKREEKRDNRRIDRREDRRESRGDDRRDNRRRGAYHADTESSDSSGYKTIDNEEYKYSESDKDETRPCNYSRRAGFLDSTREPARTSSSNSRAGLSDSNSRVIFRGPAFPARTRE</sequence>
<name>S7ZFK2_PENO1</name>
<dbReference type="Proteomes" id="UP000019376">
    <property type="component" value="Unassembled WGS sequence"/>
</dbReference>
<proteinExistence type="predicted"/>
<feature type="compositionally biased region" description="Basic and acidic residues" evidence="1">
    <location>
        <begin position="119"/>
        <end position="135"/>
    </location>
</feature>
<feature type="compositionally biased region" description="Basic and acidic residues" evidence="1">
    <location>
        <begin position="30"/>
        <end position="97"/>
    </location>
</feature>